<feature type="transmembrane region" description="Helical" evidence="1">
    <location>
        <begin position="708"/>
        <end position="733"/>
    </location>
</feature>
<evidence type="ECO:0000313" key="2">
    <source>
        <dbReference type="EnsemblMetazoa" id="GAUT036625-PA"/>
    </source>
</evidence>
<keyword evidence="1" id="KW-0472">Membrane</keyword>
<keyword evidence="1" id="KW-1133">Transmembrane helix</keyword>
<feature type="transmembrane region" description="Helical" evidence="1">
    <location>
        <begin position="849"/>
        <end position="867"/>
    </location>
</feature>
<keyword evidence="3" id="KW-1185">Reference proteome</keyword>
<feature type="transmembrane region" description="Helical" evidence="1">
    <location>
        <begin position="927"/>
        <end position="944"/>
    </location>
</feature>
<feature type="transmembrane region" description="Helical" evidence="1">
    <location>
        <begin position="133"/>
        <end position="155"/>
    </location>
</feature>
<feature type="transmembrane region" description="Helical" evidence="1">
    <location>
        <begin position="100"/>
        <end position="121"/>
    </location>
</feature>
<feature type="transmembrane region" description="Helical" evidence="1">
    <location>
        <begin position="1031"/>
        <end position="1049"/>
    </location>
</feature>
<sequence length="1119" mass="122239">MAFHLLMTLDEVVTEDGLVSVAGKRILGLIFDVTVVSKLILYLILVLTVVLPLMTNVVLILQMTPTGLIDVVLTVNVILMMLIEELTFPGMAPTAVFDGLWILLAFGTEKIGVILVLTVLIDQVVVARLRLTPMVDAVVVVAMVVYLIWIVNLTLTVMTERLLLLKVLPSPEMVGITAFHLLMTLDEVVTEDGVVSLAVKRFLGLTFDVAVVSKLILYLILVLSLFAVLPLMTTVVLILQMAPVRLIDVAKNVILMMLIEVLTFPGMAPTAVFDNLWILVAFATEKIGAILVLTVLIDGVVVATLRLTPMVDAVAVVGMVVYVLPSPETVGIMALHLLMILDEVVTEDGLVSVAGKRILGLIFDVAVVSKLILYLIFGLSLFAVLPLMTNVVLILQMAPVRLIDVVKNVILMMLIEELTFPGMALITVLDVVWILDAFATEKIGVILVLTVLIDRLVVATLRMTTMGGAAVVEGMIVDLMWIPNLTLTVMTEMFLFLKVTAMTMIGVVPSREMVGIVAFGVVIILKTAVTEGSFAWLALTKFLMLAFDMTVVSNLALHPILVLSLMLLVMTDMLLILQRMPTRLIDVVLAANMILMMLVEVLMFPGKALIAVLDVLWILGSFGKENFGEILVLTVLIDGVVSPILLLTTMVGAAFVVRMVVYLMLILNLTLTVMIGMLLRLKVIVMTMVGAISAREVDGIAAFALKQFLMLTVDMAVVSKLALHSILVVSLMLPLMTNLVLVLQIVPTTLIDVVVTVNVILLTLIEEITFPGMALTAVLDVLWILGTFATEKIGVILVLTVLIDGVILPAPEMVGIRAFDVLMILGADVVEEAVVSRALKLCLMVDFDMALSLNLVLYLTFVLNLLLTPAADVVLALRVMSTILIDVVLNMNIILMVLIEGLTIPDIALIIVLDVLLTLDVFAMEEVVLMPILTLAIVAFPMLHPTMTVDATDVPWMIVHLMLTPNLMLTMTTDMLQVLKVIPMTTIGVSPFPEMVGTVAPDLSLAVVIGEAVILKLMLYLVLVVNLISTTAIEAILVLATMGHSALIVRLPRRRYIVTVQRIELEILSMVHHIELEILSMVHHIELEILSKVHHIEVRILSMVHHIELEILSMVHHMV</sequence>
<evidence type="ECO:0000256" key="1">
    <source>
        <dbReference type="SAM" id="Phobius"/>
    </source>
</evidence>
<feature type="transmembrane region" description="Helical" evidence="1">
    <location>
        <begin position="956"/>
        <end position="982"/>
    </location>
</feature>
<dbReference type="AlphaFoldDB" id="A0A1A9VGP4"/>
<name>A0A1A9VGP4_GLOAU</name>
<feature type="transmembrane region" description="Helical" evidence="1">
    <location>
        <begin position="739"/>
        <end position="765"/>
    </location>
</feature>
<accession>A0A1A9VGP4</accession>
<proteinExistence type="predicted"/>
<keyword evidence="1" id="KW-0812">Transmembrane</keyword>
<feature type="transmembrane region" description="Helical" evidence="1">
    <location>
        <begin position="481"/>
        <end position="501"/>
    </location>
</feature>
<feature type="transmembrane region" description="Helical" evidence="1">
    <location>
        <begin position="777"/>
        <end position="803"/>
    </location>
</feature>
<feature type="transmembrane region" description="Helical" evidence="1">
    <location>
        <begin position="659"/>
        <end position="679"/>
    </location>
</feature>
<feature type="transmembrane region" description="Helical" evidence="1">
    <location>
        <begin position="68"/>
        <end position="88"/>
    </location>
</feature>
<feature type="transmembrane region" description="Helical" evidence="1">
    <location>
        <begin position="371"/>
        <end position="398"/>
    </location>
</feature>
<dbReference type="VEuPathDB" id="VectorBase:GAUT036625"/>
<dbReference type="EnsemblMetazoa" id="GAUT036625-RA">
    <property type="protein sequence ID" value="GAUT036625-PA"/>
    <property type="gene ID" value="GAUT036625"/>
</dbReference>
<feature type="transmembrane region" description="Helical" evidence="1">
    <location>
        <begin position="608"/>
        <end position="623"/>
    </location>
</feature>
<feature type="transmembrane region" description="Helical" evidence="1">
    <location>
        <begin position="39"/>
        <end position="61"/>
    </location>
</feature>
<reference evidence="2" key="1">
    <citation type="submission" date="2020-05" db="UniProtKB">
        <authorList>
            <consortium name="EnsemblMetazoa"/>
        </authorList>
    </citation>
    <scope>IDENTIFICATION</scope>
    <source>
        <strain evidence="2">TTRI</strain>
    </source>
</reference>
<evidence type="ECO:0000313" key="3">
    <source>
        <dbReference type="Proteomes" id="UP000078200"/>
    </source>
</evidence>
<feature type="transmembrane region" description="Helical" evidence="1">
    <location>
        <begin position="513"/>
        <end position="536"/>
    </location>
</feature>
<dbReference type="Proteomes" id="UP000078200">
    <property type="component" value="Unassembled WGS sequence"/>
</dbReference>
<feature type="transmembrane region" description="Helical" evidence="1">
    <location>
        <begin position="246"/>
        <end position="264"/>
    </location>
</feature>
<feature type="transmembrane region" description="Helical" evidence="1">
    <location>
        <begin position="215"/>
        <end position="239"/>
    </location>
</feature>
<organism evidence="2 3">
    <name type="scientific">Glossina austeni</name>
    <name type="common">Savannah tsetse fly</name>
    <dbReference type="NCBI Taxonomy" id="7395"/>
    <lineage>
        <taxon>Eukaryota</taxon>
        <taxon>Metazoa</taxon>
        <taxon>Ecdysozoa</taxon>
        <taxon>Arthropoda</taxon>
        <taxon>Hexapoda</taxon>
        <taxon>Insecta</taxon>
        <taxon>Pterygota</taxon>
        <taxon>Neoptera</taxon>
        <taxon>Endopterygota</taxon>
        <taxon>Diptera</taxon>
        <taxon>Brachycera</taxon>
        <taxon>Muscomorpha</taxon>
        <taxon>Hippoboscoidea</taxon>
        <taxon>Glossinidae</taxon>
        <taxon>Glossina</taxon>
    </lineage>
</organism>
<feature type="transmembrane region" description="Helical" evidence="1">
    <location>
        <begin position="1003"/>
        <end position="1025"/>
    </location>
</feature>
<protein>
    <submittedName>
        <fullName evidence="2">Uncharacterized protein</fullName>
    </submittedName>
</protein>
<feature type="transmembrane region" description="Helical" evidence="1">
    <location>
        <begin position="630"/>
        <end position="653"/>
    </location>
</feature>
<feature type="transmembrane region" description="Helical" evidence="1">
    <location>
        <begin position="556"/>
        <end position="577"/>
    </location>
</feature>